<dbReference type="SUPFAM" id="SSF111369">
    <property type="entry name" value="HlyD-like secretion proteins"/>
    <property type="match status" value="1"/>
</dbReference>
<evidence type="ECO:0000313" key="6">
    <source>
        <dbReference type="Proteomes" id="UP000595498"/>
    </source>
</evidence>
<feature type="region of interest" description="Disordered" evidence="3">
    <location>
        <begin position="1"/>
        <end position="22"/>
    </location>
</feature>
<dbReference type="InterPro" id="IPR051909">
    <property type="entry name" value="MFP_Cation_Efflux"/>
</dbReference>
<dbReference type="InterPro" id="IPR006143">
    <property type="entry name" value="RND_pump_MFP"/>
</dbReference>
<evidence type="ECO:0000313" key="5">
    <source>
        <dbReference type="EMBL" id="QQT56384.1"/>
    </source>
</evidence>
<comment type="similarity">
    <text evidence="1">Belongs to the membrane fusion protein (MFP) (TC 8.A.1) family.</text>
</comment>
<evidence type="ECO:0000256" key="2">
    <source>
        <dbReference type="ARBA" id="ARBA00022448"/>
    </source>
</evidence>
<dbReference type="Proteomes" id="UP000595498">
    <property type="component" value="Chromosome"/>
</dbReference>
<dbReference type="InterPro" id="IPR058792">
    <property type="entry name" value="Beta-barrel_RND_2"/>
</dbReference>
<dbReference type="Pfam" id="PF25954">
    <property type="entry name" value="Beta-barrel_RND_2"/>
    <property type="match status" value="1"/>
</dbReference>
<dbReference type="PANTHER" id="PTHR30097">
    <property type="entry name" value="CATION EFFLUX SYSTEM PROTEIN CUSB"/>
    <property type="match status" value="1"/>
</dbReference>
<dbReference type="EMBL" id="CP068224">
    <property type="protein sequence ID" value="QQT56384.1"/>
    <property type="molecule type" value="Genomic_DNA"/>
</dbReference>
<keyword evidence="6" id="KW-1185">Reference proteome</keyword>
<feature type="domain" description="CusB-like beta-barrel" evidence="4">
    <location>
        <begin position="220"/>
        <end position="292"/>
    </location>
</feature>
<gene>
    <name evidence="5" type="ORF">I6I98_13415</name>
</gene>
<evidence type="ECO:0000256" key="3">
    <source>
        <dbReference type="SAM" id="MobiDB-lite"/>
    </source>
</evidence>
<name>A0ABX7CYU5_SPHMU</name>
<protein>
    <submittedName>
        <fullName evidence="5">Efflux RND transporter periplasmic adaptor subunit</fullName>
    </submittedName>
</protein>
<reference evidence="5 6" key="1">
    <citation type="submission" date="2021-01" db="EMBL/GenBank/DDBJ databases">
        <title>FDA dAtabase for Regulatory Grade micrObial Sequences (FDA-ARGOS): Supporting development and validation of Infectious Disease Dx tests.</title>
        <authorList>
            <person name="Sproer C."/>
            <person name="Gronow S."/>
            <person name="Severitt S."/>
            <person name="Schroder I."/>
            <person name="Tallon L."/>
            <person name="Sadzewicz L."/>
            <person name="Zhao X."/>
            <person name="Boylan J."/>
            <person name="Ott S."/>
            <person name="Bowen H."/>
            <person name="Vavikolanu K."/>
            <person name="Mehta A."/>
            <person name="Aluvathingal J."/>
            <person name="Nadendla S."/>
            <person name="Lowell S."/>
            <person name="Myers T."/>
            <person name="Yan Y."/>
            <person name="Sichtig H."/>
        </authorList>
    </citation>
    <scope>NUCLEOTIDE SEQUENCE [LARGE SCALE GENOMIC DNA]</scope>
    <source>
        <strain evidence="5 6">FDAARGOS_1141</strain>
    </source>
</reference>
<accession>A0ABX7CYU5</accession>
<keyword evidence="2" id="KW-0813">Transport</keyword>
<organism evidence="5 6">
    <name type="scientific">Sphingobacterium multivorum</name>
    <dbReference type="NCBI Taxonomy" id="28454"/>
    <lineage>
        <taxon>Bacteria</taxon>
        <taxon>Pseudomonadati</taxon>
        <taxon>Bacteroidota</taxon>
        <taxon>Sphingobacteriia</taxon>
        <taxon>Sphingobacteriales</taxon>
        <taxon>Sphingobacteriaceae</taxon>
        <taxon>Sphingobacterium</taxon>
    </lineage>
</organism>
<evidence type="ECO:0000256" key="1">
    <source>
        <dbReference type="ARBA" id="ARBA00009477"/>
    </source>
</evidence>
<sequence>MLATTGISCQGNKGEASLSSAKPKDETLVSLTEAQLQNAQIETVTLSDQPIASILKLNGKIDVPPQNLVSVSIPLGGYLKSTSLLPGMKVSKGDIIAVVENPQFIQLQQDYLAAQSKLQFAQLDYRRQKELNQSQASSDKVMQQAQAEMNSQQITMNAIARQLELIHIQPSTVTPGNIRKSAPVYSTIDGYVSKVNVNIGKYVNPSDVLFELINPTDIHLNLKVYEKDLEQLHPGQTLLAYSNANPNKKYSGKIHLIGKDVDPTGMTDVHCHLDKYDPNLVPGVYMNAEIQTTTSLGQALPEECIVDFEGKSYVFVSEGNRNYRLTAISVEEPQKGLAKVLNVRDFAGKKIVSKNAYTLLMQLKNSGED</sequence>
<dbReference type="NCBIfam" id="TIGR01730">
    <property type="entry name" value="RND_mfp"/>
    <property type="match status" value="1"/>
</dbReference>
<dbReference type="Gene3D" id="2.40.30.170">
    <property type="match status" value="1"/>
</dbReference>
<proteinExistence type="inferred from homology"/>
<dbReference type="Gene3D" id="2.40.50.100">
    <property type="match status" value="1"/>
</dbReference>
<dbReference type="Gene3D" id="1.10.287.470">
    <property type="entry name" value="Helix hairpin bin"/>
    <property type="match status" value="1"/>
</dbReference>
<evidence type="ECO:0000259" key="4">
    <source>
        <dbReference type="Pfam" id="PF25954"/>
    </source>
</evidence>
<dbReference type="PANTHER" id="PTHR30097:SF4">
    <property type="entry name" value="SLR6042 PROTEIN"/>
    <property type="match status" value="1"/>
</dbReference>
<feature type="compositionally biased region" description="Polar residues" evidence="3">
    <location>
        <begin position="1"/>
        <end position="11"/>
    </location>
</feature>